<gene>
    <name evidence="1" type="ORF">RFH988_LOCUS39198</name>
</gene>
<dbReference type="AlphaFoldDB" id="A0A815UNN1"/>
<name>A0A815UNN1_9BILA</name>
<organism evidence="1 2">
    <name type="scientific">Rotaria sordida</name>
    <dbReference type="NCBI Taxonomy" id="392033"/>
    <lineage>
        <taxon>Eukaryota</taxon>
        <taxon>Metazoa</taxon>
        <taxon>Spiralia</taxon>
        <taxon>Gnathifera</taxon>
        <taxon>Rotifera</taxon>
        <taxon>Eurotatoria</taxon>
        <taxon>Bdelloidea</taxon>
        <taxon>Philodinida</taxon>
        <taxon>Philodinidae</taxon>
        <taxon>Rotaria</taxon>
    </lineage>
</organism>
<reference evidence="1" key="1">
    <citation type="submission" date="2021-02" db="EMBL/GenBank/DDBJ databases">
        <authorList>
            <person name="Nowell W R."/>
        </authorList>
    </citation>
    <scope>NUCLEOTIDE SEQUENCE</scope>
</reference>
<feature type="non-terminal residue" evidence="1">
    <location>
        <position position="1"/>
    </location>
</feature>
<dbReference type="Proteomes" id="UP000663882">
    <property type="component" value="Unassembled WGS sequence"/>
</dbReference>
<protein>
    <submittedName>
        <fullName evidence="1">Uncharacterized protein</fullName>
    </submittedName>
</protein>
<sequence>MNTIAINNSSEDPTSLKKNKQKFSISLSETKPDTKQVYNEMNIRELVNTVRTEIGALIDANQNESSSSNK</sequence>
<comment type="caution">
    <text evidence="1">The sequence shown here is derived from an EMBL/GenBank/DDBJ whole genome shotgun (WGS) entry which is preliminary data.</text>
</comment>
<proteinExistence type="predicted"/>
<evidence type="ECO:0000313" key="2">
    <source>
        <dbReference type="Proteomes" id="UP000663882"/>
    </source>
</evidence>
<accession>A0A815UNN1</accession>
<dbReference type="EMBL" id="CAJNOO010014759">
    <property type="protein sequence ID" value="CAF1516322.1"/>
    <property type="molecule type" value="Genomic_DNA"/>
</dbReference>
<evidence type="ECO:0000313" key="1">
    <source>
        <dbReference type="EMBL" id="CAF1516322.1"/>
    </source>
</evidence>